<evidence type="ECO:0000313" key="3">
    <source>
        <dbReference type="EMBL" id="TLS50026.1"/>
    </source>
</evidence>
<protein>
    <submittedName>
        <fullName evidence="3">Uncharacterized protein</fullName>
    </submittedName>
</protein>
<feature type="compositionally biased region" description="Basic and acidic residues" evidence="1">
    <location>
        <begin position="15"/>
        <end position="25"/>
    </location>
</feature>
<organism evidence="3 4">
    <name type="scientific">Paenibacillus antri</name>
    <dbReference type="NCBI Taxonomy" id="2582848"/>
    <lineage>
        <taxon>Bacteria</taxon>
        <taxon>Bacillati</taxon>
        <taxon>Bacillota</taxon>
        <taxon>Bacilli</taxon>
        <taxon>Bacillales</taxon>
        <taxon>Paenibacillaceae</taxon>
        <taxon>Paenibacillus</taxon>
    </lineage>
</organism>
<dbReference type="EMBL" id="VCIW01000017">
    <property type="protein sequence ID" value="TLS50026.1"/>
    <property type="molecule type" value="Genomic_DNA"/>
</dbReference>
<dbReference type="OrthoDB" id="5197709at2"/>
<dbReference type="RefSeq" id="WP_138196510.1">
    <property type="nucleotide sequence ID" value="NZ_VCIW01000017.1"/>
</dbReference>
<sequence>MSKTPYSNSDTGSEGDIRPTEDRPPRTPLWVKVFGIIVITLILLVVVIKFTGIGGEHGPGRHEQGFGPAKQNEQEMSGGDGPEQHTPPEGGH</sequence>
<evidence type="ECO:0000256" key="1">
    <source>
        <dbReference type="SAM" id="MobiDB-lite"/>
    </source>
</evidence>
<keyword evidence="2" id="KW-0472">Membrane</keyword>
<reference evidence="3 4" key="1">
    <citation type="submission" date="2019-05" db="EMBL/GenBank/DDBJ databases">
        <authorList>
            <person name="Narsing Rao M.P."/>
            <person name="Li W.J."/>
        </authorList>
    </citation>
    <scope>NUCLEOTIDE SEQUENCE [LARGE SCALE GENOMIC DNA]</scope>
    <source>
        <strain evidence="3 4">SYSU_K30003</strain>
    </source>
</reference>
<feature type="compositionally biased region" description="Polar residues" evidence="1">
    <location>
        <begin position="1"/>
        <end position="12"/>
    </location>
</feature>
<evidence type="ECO:0000256" key="2">
    <source>
        <dbReference type="SAM" id="Phobius"/>
    </source>
</evidence>
<gene>
    <name evidence="3" type="ORF">FE782_22070</name>
</gene>
<feature type="region of interest" description="Disordered" evidence="1">
    <location>
        <begin position="53"/>
        <end position="92"/>
    </location>
</feature>
<keyword evidence="4" id="KW-1185">Reference proteome</keyword>
<name>A0A5R9G6Q2_9BACL</name>
<keyword evidence="2" id="KW-1133">Transmembrane helix</keyword>
<dbReference type="Proteomes" id="UP000309676">
    <property type="component" value="Unassembled WGS sequence"/>
</dbReference>
<feature type="region of interest" description="Disordered" evidence="1">
    <location>
        <begin position="1"/>
        <end position="27"/>
    </location>
</feature>
<evidence type="ECO:0000313" key="4">
    <source>
        <dbReference type="Proteomes" id="UP000309676"/>
    </source>
</evidence>
<accession>A0A5R9G6Q2</accession>
<feature type="transmembrane region" description="Helical" evidence="2">
    <location>
        <begin position="29"/>
        <end position="48"/>
    </location>
</feature>
<proteinExistence type="predicted"/>
<dbReference type="AlphaFoldDB" id="A0A5R9G6Q2"/>
<comment type="caution">
    <text evidence="3">The sequence shown here is derived from an EMBL/GenBank/DDBJ whole genome shotgun (WGS) entry which is preliminary data.</text>
</comment>
<keyword evidence="2" id="KW-0812">Transmembrane</keyword>